<accession>A0A225NEX8</accession>
<dbReference type="RefSeq" id="WP_088651995.1">
    <property type="nucleotide sequence ID" value="NZ_AQQR01000014.1"/>
</dbReference>
<dbReference type="EMBL" id="AQQR01000014">
    <property type="protein sequence ID" value="OWU69865.1"/>
    <property type="molecule type" value="Genomic_DNA"/>
</dbReference>
<proteinExistence type="predicted"/>
<sequence length="96" mass="10344">MSEYLQDMLEELKPRLEEASFDGTAKISVPGEGAIVFTSETAEISDADSDVTMTADADTFRAIFNKELDPTAAFMSGRLTIDGDMGMAMQLAQVLA</sequence>
<dbReference type="Pfam" id="PF02036">
    <property type="entry name" value="SCP2"/>
    <property type="match status" value="1"/>
</dbReference>
<dbReference type="Proteomes" id="UP000215377">
    <property type="component" value="Unassembled WGS sequence"/>
</dbReference>
<feature type="domain" description="SCP2" evidence="1">
    <location>
        <begin position="22"/>
        <end position="95"/>
    </location>
</feature>
<dbReference type="InterPro" id="IPR036527">
    <property type="entry name" value="SCP2_sterol-bd_dom_sf"/>
</dbReference>
<dbReference type="InterPro" id="IPR003033">
    <property type="entry name" value="SCP2_sterol-bd_dom"/>
</dbReference>
<dbReference type="OrthoDB" id="9809312at2"/>
<gene>
    <name evidence="2" type="ORF">ATO3_21600</name>
</gene>
<evidence type="ECO:0000313" key="2">
    <source>
        <dbReference type="EMBL" id="OWU69865.1"/>
    </source>
</evidence>
<reference evidence="2 3" key="1">
    <citation type="submission" date="2013-04" db="EMBL/GenBank/DDBJ databases">
        <title>Oceanicola sp. 22II1-22F33 Genome Sequencing.</title>
        <authorList>
            <person name="Lai Q."/>
            <person name="Li G."/>
            <person name="Shao Z."/>
        </authorList>
    </citation>
    <scope>NUCLEOTIDE SEQUENCE [LARGE SCALE GENOMIC DNA]</scope>
    <source>
        <strain evidence="2 3">22II1-22F33</strain>
    </source>
</reference>
<dbReference type="SUPFAM" id="SSF55718">
    <property type="entry name" value="SCP-like"/>
    <property type="match status" value="1"/>
</dbReference>
<dbReference type="Gene3D" id="3.30.1050.10">
    <property type="entry name" value="SCP2 sterol-binding domain"/>
    <property type="match status" value="1"/>
</dbReference>
<organism evidence="2 3">
    <name type="scientific">Marinibacterium profundimaris</name>
    <dbReference type="NCBI Taxonomy" id="1679460"/>
    <lineage>
        <taxon>Bacteria</taxon>
        <taxon>Pseudomonadati</taxon>
        <taxon>Pseudomonadota</taxon>
        <taxon>Alphaproteobacteria</taxon>
        <taxon>Rhodobacterales</taxon>
        <taxon>Paracoccaceae</taxon>
        <taxon>Marinibacterium</taxon>
    </lineage>
</organism>
<comment type="caution">
    <text evidence="2">The sequence shown here is derived from an EMBL/GenBank/DDBJ whole genome shotgun (WGS) entry which is preliminary data.</text>
</comment>
<dbReference type="AlphaFoldDB" id="A0A225NEX8"/>
<protein>
    <submittedName>
        <fullName evidence="2">Sterol carrier family protein</fullName>
    </submittedName>
</protein>
<evidence type="ECO:0000313" key="3">
    <source>
        <dbReference type="Proteomes" id="UP000215377"/>
    </source>
</evidence>
<keyword evidence="3" id="KW-1185">Reference proteome</keyword>
<name>A0A225NEX8_9RHOB</name>
<evidence type="ECO:0000259" key="1">
    <source>
        <dbReference type="Pfam" id="PF02036"/>
    </source>
</evidence>